<comment type="caution">
    <text evidence="2">The sequence shown here is derived from an EMBL/GenBank/DDBJ whole genome shotgun (WGS) entry which is preliminary data.</text>
</comment>
<sequence length="53" mass="5776">TVMSSEIDYQSPIGTQPPSTQSNPTKGQGLGWGPLQFLPWSLHFLHPGLPHAH</sequence>
<reference evidence="2 3" key="1">
    <citation type="submission" date="2013-09" db="EMBL/GenBank/DDBJ databases">
        <title>Corchorus capsularis genome sequencing.</title>
        <authorList>
            <person name="Alam M."/>
            <person name="Haque M.S."/>
            <person name="Islam M.S."/>
            <person name="Emdad E.M."/>
            <person name="Islam M.M."/>
            <person name="Ahmed B."/>
            <person name="Halim A."/>
            <person name="Hossen Q.M.M."/>
            <person name="Hossain M.Z."/>
            <person name="Ahmed R."/>
            <person name="Khan M.M."/>
            <person name="Islam R."/>
            <person name="Rashid M.M."/>
            <person name="Khan S.A."/>
            <person name="Rahman M.S."/>
            <person name="Alam M."/>
        </authorList>
    </citation>
    <scope>NUCLEOTIDE SEQUENCE [LARGE SCALE GENOMIC DNA]</scope>
    <source>
        <strain evidence="3">cv. CVL-1</strain>
        <tissue evidence="2">Whole seedling</tissue>
    </source>
</reference>
<name>A0A1R3J0Y0_COCAP</name>
<dbReference type="AlphaFoldDB" id="A0A1R3J0Y0"/>
<evidence type="ECO:0000256" key="1">
    <source>
        <dbReference type="SAM" id="MobiDB-lite"/>
    </source>
</evidence>
<keyword evidence="3" id="KW-1185">Reference proteome</keyword>
<evidence type="ECO:0000313" key="3">
    <source>
        <dbReference type="Proteomes" id="UP000188268"/>
    </source>
</evidence>
<evidence type="ECO:0000313" key="2">
    <source>
        <dbReference type="EMBL" id="OMO88450.1"/>
    </source>
</evidence>
<protein>
    <submittedName>
        <fullName evidence="2">Uncharacterized protein</fullName>
    </submittedName>
</protein>
<dbReference type="Proteomes" id="UP000188268">
    <property type="component" value="Unassembled WGS sequence"/>
</dbReference>
<accession>A0A1R3J0Y0</accession>
<gene>
    <name evidence="2" type="ORF">CCACVL1_08386</name>
</gene>
<organism evidence="2 3">
    <name type="scientific">Corchorus capsularis</name>
    <name type="common">Jute</name>
    <dbReference type="NCBI Taxonomy" id="210143"/>
    <lineage>
        <taxon>Eukaryota</taxon>
        <taxon>Viridiplantae</taxon>
        <taxon>Streptophyta</taxon>
        <taxon>Embryophyta</taxon>
        <taxon>Tracheophyta</taxon>
        <taxon>Spermatophyta</taxon>
        <taxon>Magnoliopsida</taxon>
        <taxon>eudicotyledons</taxon>
        <taxon>Gunneridae</taxon>
        <taxon>Pentapetalae</taxon>
        <taxon>rosids</taxon>
        <taxon>malvids</taxon>
        <taxon>Malvales</taxon>
        <taxon>Malvaceae</taxon>
        <taxon>Grewioideae</taxon>
        <taxon>Apeibeae</taxon>
        <taxon>Corchorus</taxon>
    </lineage>
</organism>
<feature type="compositionally biased region" description="Polar residues" evidence="1">
    <location>
        <begin position="1"/>
        <end position="26"/>
    </location>
</feature>
<dbReference type="Gramene" id="OMO88450">
    <property type="protein sequence ID" value="OMO88450"/>
    <property type="gene ID" value="CCACVL1_08386"/>
</dbReference>
<proteinExistence type="predicted"/>
<feature type="region of interest" description="Disordered" evidence="1">
    <location>
        <begin position="1"/>
        <end position="30"/>
    </location>
</feature>
<feature type="non-terminal residue" evidence="2">
    <location>
        <position position="1"/>
    </location>
</feature>
<dbReference type="EMBL" id="AWWV01008990">
    <property type="protein sequence ID" value="OMO88450.1"/>
    <property type="molecule type" value="Genomic_DNA"/>
</dbReference>